<evidence type="ECO:0000256" key="2">
    <source>
        <dbReference type="ARBA" id="ARBA00022516"/>
    </source>
</evidence>
<feature type="transmembrane region" description="Helical" evidence="11">
    <location>
        <begin position="29"/>
        <end position="48"/>
    </location>
</feature>
<dbReference type="Gene3D" id="3.30.870.10">
    <property type="entry name" value="Endonuclease Chain A"/>
    <property type="match status" value="2"/>
</dbReference>
<dbReference type="PANTHER" id="PTHR21248">
    <property type="entry name" value="CARDIOLIPIN SYNTHASE"/>
    <property type="match status" value="1"/>
</dbReference>
<evidence type="ECO:0000256" key="6">
    <source>
        <dbReference type="ARBA" id="ARBA00022989"/>
    </source>
</evidence>
<keyword evidence="8 11" id="KW-0472">Membrane</keyword>
<dbReference type="SMART" id="SM00155">
    <property type="entry name" value="PLDc"/>
    <property type="match status" value="2"/>
</dbReference>
<evidence type="ECO:0000313" key="15">
    <source>
        <dbReference type="Proteomes" id="UP000198312"/>
    </source>
</evidence>
<dbReference type="Proteomes" id="UP000198312">
    <property type="component" value="Chromosome"/>
</dbReference>
<evidence type="ECO:0000256" key="4">
    <source>
        <dbReference type="ARBA" id="ARBA00022692"/>
    </source>
</evidence>
<dbReference type="AlphaFoldDB" id="A0A220U2J9"/>
<feature type="transmembrane region" description="Helical" evidence="11">
    <location>
        <begin position="7"/>
        <end position="23"/>
    </location>
</feature>
<dbReference type="PANTHER" id="PTHR21248:SF20">
    <property type="entry name" value="CARDIOLIPIN SYNTHASE YWIE-RELATED"/>
    <property type="match status" value="1"/>
</dbReference>
<evidence type="ECO:0000256" key="9">
    <source>
        <dbReference type="ARBA" id="ARBA00023209"/>
    </source>
</evidence>
<feature type="active site" evidence="11">
    <location>
        <position position="243"/>
    </location>
</feature>
<dbReference type="HAMAP" id="MF_01916">
    <property type="entry name" value="Cardiolipin_synth_Cls"/>
    <property type="match status" value="1"/>
</dbReference>
<keyword evidence="5" id="KW-0677">Repeat</keyword>
<dbReference type="InterPro" id="IPR025202">
    <property type="entry name" value="PLD-like_dom"/>
</dbReference>
<proteinExistence type="inferred from homology"/>
<feature type="active site" evidence="11">
    <location>
        <position position="248"/>
    </location>
</feature>
<dbReference type="SUPFAM" id="SSF56024">
    <property type="entry name" value="Phospholipase D/nuclease"/>
    <property type="match status" value="2"/>
</dbReference>
<dbReference type="GO" id="GO:0032049">
    <property type="term" value="P:cardiolipin biosynthetic process"/>
    <property type="evidence" value="ECO:0007669"/>
    <property type="project" value="UniProtKB-UniRule"/>
</dbReference>
<feature type="active site" evidence="11">
    <location>
        <position position="420"/>
    </location>
</feature>
<evidence type="ECO:0000256" key="12">
    <source>
        <dbReference type="NCBIfam" id="TIGR04265"/>
    </source>
</evidence>
<evidence type="ECO:0000256" key="5">
    <source>
        <dbReference type="ARBA" id="ARBA00022737"/>
    </source>
</evidence>
<feature type="active site" evidence="11">
    <location>
        <position position="241"/>
    </location>
</feature>
<dbReference type="Pfam" id="PF13091">
    <property type="entry name" value="PLDc_2"/>
    <property type="match status" value="2"/>
</dbReference>
<dbReference type="OrthoDB" id="9762009at2"/>
<keyword evidence="9 11" id="KW-0594">Phospholipid biosynthesis</keyword>
<feature type="active site" evidence="11">
    <location>
        <position position="425"/>
    </location>
</feature>
<feature type="domain" description="PLD phosphodiesterase" evidence="13">
    <location>
        <begin position="413"/>
        <end position="440"/>
    </location>
</feature>
<dbReference type="FunFam" id="3.30.870.10:FF:000014">
    <property type="entry name" value="Cardiolipin synthase"/>
    <property type="match status" value="1"/>
</dbReference>
<sequence length="500" mass="57362">MRQNRQILFIILLIVTFYLAFFSEETFVIRTLAFAIYFLIVMSVSYGLMLENRSPYKTLLWIYAILFLPIIGYLFFIYSGQLQVRGHLFQKKREDNYKYLKQNTKNIPSDCWHQLGNHEQFISHVIEKETHFPASCFSETSVLKDGQETFPAIKESLMQAKEYIHMEYYTFRDDEIGQDIINLLIEKSEQGLEVKVIYDAVGSMKMSGKMIRKMETAGVQMACFLPIKHGFFNQKINFRNHRKIIVVDGVTGFVGGLNIGDEYLSRDPSIGFWRDTHLMVKGEAVGSLHAVFFTDWSYLTNQSLDPDQYPVTKSPSSDDGCVQVVASGPNANQGIMSELYFNMIASAEHSLWIATPYFVPNKDIRTALSLAVKKGVDVKLMVPEVGDGFLTQYATRSYFDELLDKGIEVHLYHKGFMHQKIMIVDGEFASIGTANVDFRSLNLNFEVNVFLFHSPSVTSLIENYKADIKHSRKVDPKTYYKRGLLIQSKESFARLFSPVL</sequence>
<evidence type="ECO:0000256" key="1">
    <source>
        <dbReference type="ARBA" id="ARBA00022475"/>
    </source>
</evidence>
<gene>
    <name evidence="14" type="primary">cls</name>
    <name evidence="14" type="ORF">CFK37_08870</name>
</gene>
<keyword evidence="1 11" id="KW-1003">Cell membrane</keyword>
<comment type="similarity">
    <text evidence="11">Belongs to the phospholipase D family. Cardiolipin synthase subfamily.</text>
</comment>
<organism evidence="14 15">
    <name type="scientific">Virgibacillus phasianinus</name>
    <dbReference type="NCBI Taxonomy" id="2017483"/>
    <lineage>
        <taxon>Bacteria</taxon>
        <taxon>Bacillati</taxon>
        <taxon>Bacillota</taxon>
        <taxon>Bacilli</taxon>
        <taxon>Bacillales</taxon>
        <taxon>Bacillaceae</taxon>
        <taxon>Virgibacillus</taxon>
    </lineage>
</organism>
<dbReference type="EC" id="2.7.8.-" evidence="11 12"/>
<name>A0A220U2J9_9BACI</name>
<keyword evidence="15" id="KW-1185">Reference proteome</keyword>
<keyword evidence="6 11" id="KW-1133">Transmembrane helix</keyword>
<protein>
    <recommendedName>
        <fullName evidence="11 12">Cardiolipin synthase</fullName>
        <shortName evidence="11">CL synthase</shortName>
        <ecNumber evidence="11 12">2.7.8.-</ecNumber>
    </recommendedName>
</protein>
<dbReference type="CDD" id="cd09110">
    <property type="entry name" value="PLDc_CLS_1"/>
    <property type="match status" value="1"/>
</dbReference>
<keyword evidence="4 11" id="KW-0812">Transmembrane</keyword>
<dbReference type="CDD" id="cd09112">
    <property type="entry name" value="PLDc_CLS_2"/>
    <property type="match status" value="1"/>
</dbReference>
<dbReference type="RefSeq" id="WP_089061525.1">
    <property type="nucleotide sequence ID" value="NZ_CP022315.1"/>
</dbReference>
<comment type="catalytic activity">
    <reaction evidence="11">
        <text>2 a 1,2-diacyl-sn-glycero-3-phospho-(1'-sn-glycerol) = a cardiolipin + glycerol</text>
        <dbReference type="Rhea" id="RHEA:31451"/>
        <dbReference type="ChEBI" id="CHEBI:17754"/>
        <dbReference type="ChEBI" id="CHEBI:62237"/>
        <dbReference type="ChEBI" id="CHEBI:64716"/>
    </reaction>
</comment>
<feature type="active site" evidence="11">
    <location>
        <position position="418"/>
    </location>
</feature>
<dbReference type="InterPro" id="IPR030874">
    <property type="entry name" value="Cardiolipin_synth_Firmi"/>
</dbReference>
<feature type="transmembrane region" description="Helical" evidence="11">
    <location>
        <begin position="60"/>
        <end position="78"/>
    </location>
</feature>
<dbReference type="InterPro" id="IPR001736">
    <property type="entry name" value="PLipase_D/transphosphatidylase"/>
</dbReference>
<comment type="subcellular location">
    <subcellularLocation>
        <location evidence="11">Cell membrane</location>
        <topology evidence="11">Multi-pass membrane protein</topology>
    </subcellularLocation>
</comment>
<dbReference type="KEGG" id="vil:CFK37_08870"/>
<reference evidence="14 15" key="1">
    <citation type="submission" date="2017-07" db="EMBL/GenBank/DDBJ databases">
        <title>Virgibacillus sp. LM2416.</title>
        <authorList>
            <person name="Tak E.J."/>
            <person name="Bae J.-W."/>
        </authorList>
    </citation>
    <scope>NUCLEOTIDE SEQUENCE [LARGE SCALE GENOMIC DNA]</scope>
    <source>
        <strain evidence="14 15">LM2416</strain>
    </source>
</reference>
<keyword evidence="10 11" id="KW-1208">Phospholipid metabolism</keyword>
<dbReference type="GO" id="GO:0008808">
    <property type="term" value="F:cardiolipin synthase activity"/>
    <property type="evidence" value="ECO:0007669"/>
    <property type="project" value="UniProtKB-UniRule"/>
</dbReference>
<dbReference type="PROSITE" id="PS50035">
    <property type="entry name" value="PLD"/>
    <property type="match status" value="2"/>
</dbReference>
<evidence type="ECO:0000256" key="11">
    <source>
        <dbReference type="HAMAP-Rule" id="MF_01916"/>
    </source>
</evidence>
<evidence type="ECO:0000256" key="8">
    <source>
        <dbReference type="ARBA" id="ARBA00023136"/>
    </source>
</evidence>
<keyword evidence="2 11" id="KW-0444">Lipid biosynthesis</keyword>
<feature type="domain" description="PLD phosphodiesterase" evidence="13">
    <location>
        <begin position="236"/>
        <end position="263"/>
    </location>
</feature>
<dbReference type="NCBIfam" id="TIGR04265">
    <property type="entry name" value="bac_cardiolipin"/>
    <property type="match status" value="1"/>
</dbReference>
<evidence type="ECO:0000313" key="14">
    <source>
        <dbReference type="EMBL" id="ASK62265.1"/>
    </source>
</evidence>
<evidence type="ECO:0000259" key="13">
    <source>
        <dbReference type="PROSITE" id="PS50035"/>
    </source>
</evidence>
<evidence type="ECO:0000256" key="3">
    <source>
        <dbReference type="ARBA" id="ARBA00022679"/>
    </source>
</evidence>
<evidence type="ECO:0000256" key="7">
    <source>
        <dbReference type="ARBA" id="ARBA00023098"/>
    </source>
</evidence>
<comment type="function">
    <text evidence="11">Catalyzes the reversible phosphatidyl group transfer from one phosphatidylglycerol molecule to another to form cardiolipin (CL) (diphosphatidylglycerol) and glycerol.</text>
</comment>
<accession>A0A220U2J9</accession>
<dbReference type="EMBL" id="CP022315">
    <property type="protein sequence ID" value="ASK62265.1"/>
    <property type="molecule type" value="Genomic_DNA"/>
</dbReference>
<dbReference type="GO" id="GO:0005886">
    <property type="term" value="C:plasma membrane"/>
    <property type="evidence" value="ECO:0007669"/>
    <property type="project" value="UniProtKB-SubCell"/>
</dbReference>
<keyword evidence="3 11" id="KW-0808">Transferase</keyword>
<dbReference type="InterPro" id="IPR022924">
    <property type="entry name" value="Cardiolipin_synthase"/>
</dbReference>
<evidence type="ECO:0000256" key="10">
    <source>
        <dbReference type="ARBA" id="ARBA00023264"/>
    </source>
</evidence>
<keyword evidence="7 11" id="KW-0443">Lipid metabolism</keyword>